<feature type="transmembrane region" description="Helical" evidence="2">
    <location>
        <begin position="21"/>
        <end position="45"/>
    </location>
</feature>
<name>A0A1C4YFK7_9ACTN</name>
<evidence type="ECO:0000256" key="1">
    <source>
        <dbReference type="SAM" id="MobiDB-lite"/>
    </source>
</evidence>
<gene>
    <name evidence="3" type="ORF">GA0070561_4128</name>
</gene>
<dbReference type="Proteomes" id="UP000198864">
    <property type="component" value="Unassembled WGS sequence"/>
</dbReference>
<dbReference type="AlphaFoldDB" id="A0A1C4YFK7"/>
<keyword evidence="2" id="KW-1133">Transmembrane helix</keyword>
<evidence type="ECO:0000313" key="3">
    <source>
        <dbReference type="EMBL" id="SCF19131.1"/>
    </source>
</evidence>
<feature type="compositionally biased region" description="Basic residues" evidence="1">
    <location>
        <begin position="1"/>
        <end position="15"/>
    </location>
</feature>
<keyword evidence="2" id="KW-0472">Membrane</keyword>
<evidence type="ECO:0000256" key="2">
    <source>
        <dbReference type="SAM" id="Phobius"/>
    </source>
</evidence>
<organism evidence="3 4">
    <name type="scientific">Micromonospora saelicesensis</name>
    <dbReference type="NCBI Taxonomy" id="285676"/>
    <lineage>
        <taxon>Bacteria</taxon>
        <taxon>Bacillati</taxon>
        <taxon>Actinomycetota</taxon>
        <taxon>Actinomycetes</taxon>
        <taxon>Micromonosporales</taxon>
        <taxon>Micromonosporaceae</taxon>
        <taxon>Micromonospora</taxon>
    </lineage>
</organism>
<proteinExistence type="predicted"/>
<evidence type="ECO:0000313" key="4">
    <source>
        <dbReference type="Proteomes" id="UP000198864"/>
    </source>
</evidence>
<protein>
    <submittedName>
        <fullName evidence="3">Uncharacterized protein</fullName>
    </submittedName>
</protein>
<keyword evidence="2" id="KW-0812">Transmembrane</keyword>
<sequence>MPSKKSRSRGKRGSGRQRAPGRAGAGSLIELIFLIIRLLVLATAWSGAGTEEDESGY</sequence>
<dbReference type="EMBL" id="FMCR01000004">
    <property type="protein sequence ID" value="SCF19131.1"/>
    <property type="molecule type" value="Genomic_DNA"/>
</dbReference>
<feature type="region of interest" description="Disordered" evidence="1">
    <location>
        <begin position="1"/>
        <end position="23"/>
    </location>
</feature>
<reference evidence="3 4" key="1">
    <citation type="submission" date="2016-06" db="EMBL/GenBank/DDBJ databases">
        <authorList>
            <person name="Kjaerup R.B."/>
            <person name="Dalgaard T.S."/>
            <person name="Juul-Madsen H.R."/>
        </authorList>
    </citation>
    <scope>NUCLEOTIDE SEQUENCE [LARGE SCALE GENOMIC DNA]</scope>
    <source>
        <strain evidence="3 4">DSM 44871</strain>
    </source>
</reference>
<accession>A0A1C4YFK7</accession>